<dbReference type="AlphaFoldDB" id="A0A371P6F6"/>
<dbReference type="Gene3D" id="3.40.630.190">
    <property type="entry name" value="LCP protein"/>
    <property type="match status" value="1"/>
</dbReference>
<evidence type="ECO:0000313" key="3">
    <source>
        <dbReference type="EMBL" id="REK71509.1"/>
    </source>
</evidence>
<keyword evidence="4" id="KW-1185">Reference proteome</keyword>
<dbReference type="PANTHER" id="PTHR33392">
    <property type="entry name" value="POLYISOPRENYL-TEICHOIC ACID--PEPTIDOGLYCAN TEICHOIC ACID TRANSFERASE TAGU"/>
    <property type="match status" value="1"/>
</dbReference>
<dbReference type="NCBIfam" id="TIGR00350">
    <property type="entry name" value="lytR_cpsA_psr"/>
    <property type="match status" value="1"/>
</dbReference>
<name>A0A371P6F6_9BACL</name>
<dbReference type="OrthoDB" id="27330at2"/>
<protein>
    <submittedName>
        <fullName evidence="3">LytR family transcriptional regulator</fullName>
    </submittedName>
</protein>
<dbReference type="Pfam" id="PF03816">
    <property type="entry name" value="LytR_cpsA_psr"/>
    <property type="match status" value="1"/>
</dbReference>
<reference evidence="3 4" key="1">
    <citation type="submission" date="2018-08" db="EMBL/GenBank/DDBJ databases">
        <title>Paenibacillus sp. M4BSY-1, whole genome shotgun sequence.</title>
        <authorList>
            <person name="Tuo L."/>
        </authorList>
    </citation>
    <scope>NUCLEOTIDE SEQUENCE [LARGE SCALE GENOMIC DNA]</scope>
    <source>
        <strain evidence="3 4">M4BSY-1</strain>
    </source>
</reference>
<organism evidence="3 4">
    <name type="scientific">Paenibacillus paeoniae</name>
    <dbReference type="NCBI Taxonomy" id="2292705"/>
    <lineage>
        <taxon>Bacteria</taxon>
        <taxon>Bacillati</taxon>
        <taxon>Bacillota</taxon>
        <taxon>Bacilli</taxon>
        <taxon>Bacillales</taxon>
        <taxon>Paenibacillaceae</taxon>
        <taxon>Paenibacillus</taxon>
    </lineage>
</organism>
<evidence type="ECO:0000256" key="1">
    <source>
        <dbReference type="ARBA" id="ARBA00006068"/>
    </source>
</evidence>
<dbReference type="InterPro" id="IPR004474">
    <property type="entry name" value="LytR_CpsA_psr"/>
</dbReference>
<evidence type="ECO:0000259" key="2">
    <source>
        <dbReference type="Pfam" id="PF03816"/>
    </source>
</evidence>
<proteinExistence type="inferred from homology"/>
<dbReference type="Proteomes" id="UP000261905">
    <property type="component" value="Unassembled WGS sequence"/>
</dbReference>
<gene>
    <name evidence="3" type="ORF">DX130_21145</name>
</gene>
<accession>A0A371P6F6</accession>
<dbReference type="InterPro" id="IPR050922">
    <property type="entry name" value="LytR/CpsA/Psr_CW_biosynth"/>
</dbReference>
<sequence length="375" mass="42409">MTTSRPTLHLLRHASGGVFRLRMNRLHIVLLFVLLLILTGCFAVYKHLSGTTINLNNPILDREMLETIGNQDDEEEFIGYDIEATKEDFYMLVIGLDHSDSHSGMNTDTLLLAHVIPQSNSIKLVSIPRDLRITNTRGTGAKINSTFANGYQYAVREAREHPELLSGKKVKLGQLKVAEEYISSGMVTTRETIERYFNIDIGYTFLVSFETLTSLVDAVGGIEIDVERRMEYDAPSENMYIRLYPGLQVLDGEQALQYARFRKDNRGEAYHSNDFERGMRQQQVIAALVQKLNSWNSLPKTFDMMDIVTSNLKTDMAPGTMLSMVKAYYGKITTEDIYSLPFPGQWQSPFVVVDDESLDALQKQLTSLEPPDLAS</sequence>
<dbReference type="EMBL" id="QUBQ01000005">
    <property type="protein sequence ID" value="REK71509.1"/>
    <property type="molecule type" value="Genomic_DNA"/>
</dbReference>
<feature type="domain" description="Cell envelope-related transcriptional attenuator" evidence="2">
    <location>
        <begin position="106"/>
        <end position="293"/>
    </location>
</feature>
<comment type="caution">
    <text evidence="3">The sequence shown here is derived from an EMBL/GenBank/DDBJ whole genome shotgun (WGS) entry which is preliminary data.</text>
</comment>
<comment type="similarity">
    <text evidence="1">Belongs to the LytR/CpsA/Psr (LCP) family.</text>
</comment>
<evidence type="ECO:0000313" key="4">
    <source>
        <dbReference type="Proteomes" id="UP000261905"/>
    </source>
</evidence>
<dbReference type="PANTHER" id="PTHR33392:SF6">
    <property type="entry name" value="POLYISOPRENYL-TEICHOIC ACID--PEPTIDOGLYCAN TEICHOIC ACID TRANSFERASE TAGU"/>
    <property type="match status" value="1"/>
</dbReference>